<keyword evidence="3" id="KW-1185">Reference proteome</keyword>
<dbReference type="EMBL" id="LNVX01000398">
    <property type="protein sequence ID" value="OEG70269.1"/>
    <property type="molecule type" value="Genomic_DNA"/>
</dbReference>
<dbReference type="Proteomes" id="UP000095237">
    <property type="component" value="Unassembled WGS sequence"/>
</dbReference>
<dbReference type="PROSITE" id="PS51257">
    <property type="entry name" value="PROKAR_LIPOPROTEIN"/>
    <property type="match status" value="1"/>
</dbReference>
<gene>
    <name evidence="2" type="ORF">ATZ36_05240</name>
</gene>
<accession>A0A1E5IIF3</accession>
<evidence type="ECO:0000313" key="3">
    <source>
        <dbReference type="Proteomes" id="UP000095237"/>
    </source>
</evidence>
<feature type="region of interest" description="Disordered" evidence="1">
    <location>
        <begin position="107"/>
        <end position="127"/>
    </location>
</feature>
<proteinExistence type="predicted"/>
<sequence length="127" mass="14522">MKNTISIYVISAFLLTSFAGCGKLKNIVGLNQSIKDLTEEQILERVQREAEKVLERELKSFNFKDMVRPKFSADGLRAVVDYRYSLVKRLIKAKGAYYEYILESKKPAPTATTDPQSLKDVKNKNEK</sequence>
<evidence type="ECO:0000313" key="2">
    <source>
        <dbReference type="EMBL" id="OEG70269.1"/>
    </source>
</evidence>
<name>A0A1E5IIF3_ENDTX</name>
<evidence type="ECO:0008006" key="4">
    <source>
        <dbReference type="Google" id="ProtNLM"/>
    </source>
</evidence>
<dbReference type="AlphaFoldDB" id="A0A1E5IIF3"/>
<comment type="caution">
    <text evidence="2">The sequence shown here is derived from an EMBL/GenBank/DDBJ whole genome shotgun (WGS) entry which is preliminary data.</text>
</comment>
<evidence type="ECO:0000256" key="1">
    <source>
        <dbReference type="SAM" id="MobiDB-lite"/>
    </source>
</evidence>
<organism evidence="2 3">
    <name type="scientific">Endomicrobium trichonymphae</name>
    <dbReference type="NCBI Taxonomy" id="1408204"/>
    <lineage>
        <taxon>Bacteria</taxon>
        <taxon>Pseudomonadati</taxon>
        <taxon>Elusimicrobiota</taxon>
        <taxon>Endomicrobiia</taxon>
        <taxon>Endomicrobiales</taxon>
        <taxon>Endomicrobiaceae</taxon>
        <taxon>Candidatus Endomicrobiellum</taxon>
    </lineage>
</organism>
<reference evidence="2 3" key="1">
    <citation type="submission" date="2015-11" db="EMBL/GenBank/DDBJ databases">
        <title>Evidence for parallel genomic evolution in an endosymbiosis of termite gut flagellates.</title>
        <authorList>
            <person name="Zheng H."/>
        </authorList>
    </citation>
    <scope>NUCLEOTIDE SEQUENCE [LARGE SCALE GENOMIC DNA]</scope>
    <source>
        <strain evidence="2 3">CET450</strain>
    </source>
</reference>
<protein>
    <recommendedName>
        <fullName evidence="4">Lipoprotein</fullName>
    </recommendedName>
</protein>
<feature type="compositionally biased region" description="Basic and acidic residues" evidence="1">
    <location>
        <begin position="117"/>
        <end position="127"/>
    </location>
</feature>